<name>A0A852V6B3_9ACTN</name>
<dbReference type="Proteomes" id="UP000576393">
    <property type="component" value="Unassembled WGS sequence"/>
</dbReference>
<comment type="caution">
    <text evidence="1">The sequence shown here is derived from an EMBL/GenBank/DDBJ whole genome shotgun (WGS) entry which is preliminary data.</text>
</comment>
<protein>
    <submittedName>
        <fullName evidence="1">Uncharacterized protein</fullName>
    </submittedName>
</protein>
<evidence type="ECO:0000313" key="2">
    <source>
        <dbReference type="Proteomes" id="UP000576393"/>
    </source>
</evidence>
<proteinExistence type="predicted"/>
<evidence type="ECO:0000313" key="1">
    <source>
        <dbReference type="EMBL" id="NYF43676.1"/>
    </source>
</evidence>
<accession>A0A852V6B3</accession>
<dbReference type="AlphaFoldDB" id="A0A852V6B3"/>
<organism evidence="1 2">
    <name type="scientific">Streptosporangium sandarakinum</name>
    <dbReference type="NCBI Taxonomy" id="1260955"/>
    <lineage>
        <taxon>Bacteria</taxon>
        <taxon>Bacillati</taxon>
        <taxon>Actinomycetota</taxon>
        <taxon>Actinomycetes</taxon>
        <taxon>Streptosporangiales</taxon>
        <taxon>Streptosporangiaceae</taxon>
        <taxon>Streptosporangium</taxon>
    </lineage>
</organism>
<dbReference type="EMBL" id="JACCCO010000003">
    <property type="protein sequence ID" value="NYF43676.1"/>
    <property type="molecule type" value="Genomic_DNA"/>
</dbReference>
<keyword evidence="2" id="KW-1185">Reference proteome</keyword>
<reference evidence="1 2" key="1">
    <citation type="submission" date="2020-07" db="EMBL/GenBank/DDBJ databases">
        <title>Sequencing the genomes of 1000 actinobacteria strains.</title>
        <authorList>
            <person name="Klenk H.-P."/>
        </authorList>
    </citation>
    <scope>NUCLEOTIDE SEQUENCE [LARGE SCALE GENOMIC DNA]</scope>
    <source>
        <strain evidence="1 2">DSM 45763</strain>
    </source>
</reference>
<sequence>MRAVPAGGPWTVAVPASGSPYVLNLRDGRWTRITLRQGGPGAYITGVEPVPGTKRVWVQTRRRDDPAGPPDGAVTVTVYELS</sequence>
<gene>
    <name evidence="1" type="ORF">HDA43_005903</name>
</gene>
<dbReference type="RefSeq" id="WP_179827316.1">
    <property type="nucleotide sequence ID" value="NZ_JACCCO010000003.1"/>
</dbReference>